<dbReference type="PROSITE" id="PS50929">
    <property type="entry name" value="ABC_TM1F"/>
    <property type="match status" value="2"/>
</dbReference>
<dbReference type="PROSITE" id="PS00211">
    <property type="entry name" value="ABC_TRANSPORTER_1"/>
    <property type="match status" value="2"/>
</dbReference>
<evidence type="ECO:0000256" key="7">
    <source>
        <dbReference type="ARBA" id="ARBA00022989"/>
    </source>
</evidence>
<evidence type="ECO:0000259" key="10">
    <source>
        <dbReference type="PROSITE" id="PS50893"/>
    </source>
</evidence>
<dbReference type="Pfam" id="PF00664">
    <property type="entry name" value="ABC_membrane"/>
    <property type="match status" value="2"/>
</dbReference>
<dbReference type="SUPFAM" id="SSF90123">
    <property type="entry name" value="ABC transporter transmembrane region"/>
    <property type="match status" value="2"/>
</dbReference>
<dbReference type="PROSITE" id="PS50893">
    <property type="entry name" value="ABC_TRANSPORTER_2"/>
    <property type="match status" value="2"/>
</dbReference>
<dbReference type="CDD" id="cd02968">
    <property type="entry name" value="SCO"/>
    <property type="match status" value="1"/>
</dbReference>
<comment type="subcellular location">
    <subcellularLocation>
        <location evidence="1">Membrane</location>
        <topology evidence="1">Multi-pass membrane protein</topology>
    </subcellularLocation>
</comment>
<feature type="domain" description="ABC transmembrane type-1" evidence="11">
    <location>
        <begin position="556"/>
        <end position="842"/>
    </location>
</feature>
<comment type="similarity">
    <text evidence="3">Belongs to the SCO1/2 family.</text>
</comment>
<feature type="transmembrane region" description="Helical" evidence="9">
    <location>
        <begin position="816"/>
        <end position="837"/>
    </location>
</feature>
<keyword evidence="6" id="KW-0067">ATP-binding</keyword>
<dbReference type="SUPFAM" id="SSF52540">
    <property type="entry name" value="P-loop containing nucleoside triphosphate hydrolases"/>
    <property type="match status" value="2"/>
</dbReference>
<evidence type="ECO:0000256" key="8">
    <source>
        <dbReference type="ARBA" id="ARBA00023136"/>
    </source>
</evidence>
<dbReference type="PANTHER" id="PTHR43394">
    <property type="entry name" value="ATP-DEPENDENT PERMEASE MDL1, MITOCHONDRIAL"/>
    <property type="match status" value="1"/>
</dbReference>
<evidence type="ECO:0000313" key="12">
    <source>
        <dbReference type="Proteomes" id="UP000695022"/>
    </source>
</evidence>
<reference evidence="13" key="1">
    <citation type="submission" date="2025-08" db="UniProtKB">
        <authorList>
            <consortium name="RefSeq"/>
        </authorList>
    </citation>
    <scope>IDENTIFICATION</scope>
</reference>
<feature type="transmembrane region" description="Helical" evidence="9">
    <location>
        <begin position="675"/>
        <end position="695"/>
    </location>
</feature>
<feature type="transmembrane region" description="Helical" evidence="9">
    <location>
        <begin position="550"/>
        <end position="574"/>
    </location>
</feature>
<dbReference type="Pfam" id="PF02630">
    <property type="entry name" value="SCO1-SenC"/>
    <property type="match status" value="1"/>
</dbReference>
<feature type="transmembrane region" description="Helical" evidence="9">
    <location>
        <begin position="779"/>
        <end position="801"/>
    </location>
</feature>
<dbReference type="Proteomes" id="UP000695022">
    <property type="component" value="Unplaced"/>
</dbReference>
<feature type="transmembrane region" description="Helical" evidence="9">
    <location>
        <begin position="594"/>
        <end position="619"/>
    </location>
</feature>
<feature type="transmembrane region" description="Helical" evidence="9">
    <location>
        <begin position="42"/>
        <end position="61"/>
    </location>
</feature>
<dbReference type="InterPro" id="IPR036640">
    <property type="entry name" value="ABC1_TM_sf"/>
</dbReference>
<comment type="similarity">
    <text evidence="2">Belongs to the ABC transporter superfamily. ABCB family. Multidrug resistance exporter (TC 3.A.1.201) subfamily.</text>
</comment>
<evidence type="ECO:0000256" key="4">
    <source>
        <dbReference type="ARBA" id="ARBA00022692"/>
    </source>
</evidence>
<evidence type="ECO:0000256" key="2">
    <source>
        <dbReference type="ARBA" id="ARBA00007577"/>
    </source>
</evidence>
<dbReference type="RefSeq" id="XP_014681412.1">
    <property type="nucleotide sequence ID" value="XM_014825926.1"/>
</dbReference>
<keyword evidence="4 9" id="KW-0812">Transmembrane</keyword>
<name>A0ABM1FAE1_PRICU</name>
<sequence length="1211" mass="134224">MAGVTSRQDELVCLRLEHQTGELTTRLADDVERIREGIGDKFSLFIQFLCAFISGFTIGFVKSWQMTLVMMALTPLLAVCASAISIMISKFSTKEQKRYAVAGSIAEEVFSCVRTVIAFNGQTTRTDQEIGRYDGALTEGKQLGIRKSYLSGAAMLITMVVIFSSYALAFWYGSKMIVSGKISPGDVFTVFFAVMVGSFSLGNAAPHMSTVATAKGAAATIYNIIDREPEIDAYSIRGKLPRNVAGLIEFRNVNFSYPTRPEVVVLQNFSMTVEPGKTVALVGSSGSGKSTVVNLLLRFYDPCNGEIHLDGEVITDLNLLWLRNQIGVVSQEPVLFGCSIAQNIRYGREDITEAEMIEATRQANAHNFIRHLPQGYETLVGDRGAQLSGGQKQRIAIARALVRNPRILLLDEATSALDATSERIVQDALDKAREGRTTIVVAHRLSTIRNADRIMAMKEGAVVEQGTHDELMDMKSVYYELVTLQTVEGMEENAADAELERKGRSLSISSSLTYSKQKSLKEIELDDIEEAKTLVQPTWTQMMKANSPEWPYIICGCCSSAVVGVAMPLFAVFYSEIFKVYGIKDDDDELLKEARFWSLMFLVLGVAQGSCYFFSSVFFGTSGEQLTMRLRMQSFTNVLRQDMGWFDDPKHSTGKLTTRLATDAPMIKGATGIRLATALQAVITMVAGVTIAFAFGWKLALVIMGTIPILAVAGVLQMKAVMGNQKRDSKLLEEAGNTATEAVEHIRTVQCLTRERTFYDTYCDMLNLPFKEAKVQAQVYALAFAFSQSVIFLIYGFAFWFGSYLVGKEEMLPEEVYRVFFAIAFCGISVGQASSFLPDYSKAKLAAAHVFGLIAQEPTIDSFSPMGIKLPDGKGAVHFDKVHFSYPSRPDVQVLRGVTLHIEAGETVALVGSSGCGKSTITQLLLRFYDPQYGCVLIDGKDLRTININWLRSIISIVSQEPVLFDNTIRSNINYGVEEELPMAVIEEAAKIANIHDFIVSLPDQYNTMVGEKGTQLSGGQKQRVAIARALVRKPRILILDEATSALDTESERPRSSKDFLGQWMLLYFGFTHCPDICPDEIEKMCEVVDKIEAMENIPGVTPLFITVDPDRDDVATVKQYVEEFSPKLLGLTGSKEQLQEVCRAYRVYYSAGPRDDDDDYIVDHTIIMYFINPDGEFLDYYGQNKTADEVVSSISVHMVKHQNSKKLLSW</sequence>
<dbReference type="SUPFAM" id="SSF52833">
    <property type="entry name" value="Thioredoxin-like"/>
    <property type="match status" value="1"/>
</dbReference>
<keyword evidence="5" id="KW-0547">Nucleotide-binding</keyword>
<protein>
    <submittedName>
        <fullName evidence="13">Multidrug resistance protein 1-like</fullName>
    </submittedName>
</protein>
<evidence type="ECO:0000256" key="9">
    <source>
        <dbReference type="SAM" id="Phobius"/>
    </source>
</evidence>
<dbReference type="InterPro" id="IPR027417">
    <property type="entry name" value="P-loop_NTPase"/>
</dbReference>
<dbReference type="CDD" id="cd03249">
    <property type="entry name" value="ABC_MTABC3_MDL1_MDL2"/>
    <property type="match status" value="1"/>
</dbReference>
<evidence type="ECO:0000256" key="5">
    <source>
        <dbReference type="ARBA" id="ARBA00022741"/>
    </source>
</evidence>
<evidence type="ECO:0000256" key="1">
    <source>
        <dbReference type="ARBA" id="ARBA00004141"/>
    </source>
</evidence>
<dbReference type="InterPro" id="IPR011527">
    <property type="entry name" value="ABC1_TM_dom"/>
</dbReference>
<feature type="transmembrane region" description="Helical" evidence="9">
    <location>
        <begin position="187"/>
        <end position="205"/>
    </location>
</feature>
<dbReference type="CDD" id="cd18578">
    <property type="entry name" value="ABC_6TM_Pgp_ABCB1_D2_like"/>
    <property type="match status" value="1"/>
</dbReference>
<evidence type="ECO:0000259" key="11">
    <source>
        <dbReference type="PROSITE" id="PS50929"/>
    </source>
</evidence>
<feature type="transmembrane region" description="Helical" evidence="9">
    <location>
        <begin position="701"/>
        <end position="722"/>
    </location>
</feature>
<keyword evidence="7 9" id="KW-1133">Transmembrane helix</keyword>
<dbReference type="CDD" id="cd18577">
    <property type="entry name" value="ABC_6TM_Pgp_ABCB1_D1_like"/>
    <property type="match status" value="1"/>
</dbReference>
<evidence type="ECO:0000313" key="13">
    <source>
        <dbReference type="RefSeq" id="XP_014681412.1"/>
    </source>
</evidence>
<dbReference type="PANTHER" id="PTHR43394:SF27">
    <property type="entry name" value="ATP-DEPENDENT TRANSLOCASE ABCB1-LIKE"/>
    <property type="match status" value="1"/>
</dbReference>
<dbReference type="SMART" id="SM00382">
    <property type="entry name" value="AAA"/>
    <property type="match status" value="2"/>
</dbReference>
<feature type="domain" description="ABC transmembrane type-1" evidence="11">
    <location>
        <begin position="17"/>
        <end position="213"/>
    </location>
</feature>
<keyword evidence="12" id="KW-1185">Reference proteome</keyword>
<proteinExistence type="inferred from homology"/>
<evidence type="ECO:0000256" key="6">
    <source>
        <dbReference type="ARBA" id="ARBA00022840"/>
    </source>
</evidence>
<feature type="domain" description="ABC transporter" evidence="10">
    <location>
        <begin position="877"/>
        <end position="1152"/>
    </location>
</feature>
<dbReference type="Pfam" id="PF00005">
    <property type="entry name" value="ABC_tran"/>
    <property type="match status" value="2"/>
</dbReference>
<dbReference type="InterPro" id="IPR003782">
    <property type="entry name" value="SCO1/SenC"/>
</dbReference>
<dbReference type="InterPro" id="IPR003439">
    <property type="entry name" value="ABC_transporter-like_ATP-bd"/>
</dbReference>
<dbReference type="GeneID" id="106821218"/>
<dbReference type="InterPro" id="IPR036249">
    <property type="entry name" value="Thioredoxin-like_sf"/>
</dbReference>
<feature type="domain" description="ABC transporter" evidence="10">
    <location>
        <begin position="248"/>
        <end position="484"/>
    </location>
</feature>
<accession>A0ABM1FAE1</accession>
<feature type="transmembrane region" description="Helical" evidence="9">
    <location>
        <begin position="149"/>
        <end position="172"/>
    </location>
</feature>
<dbReference type="InterPro" id="IPR003593">
    <property type="entry name" value="AAA+_ATPase"/>
</dbReference>
<dbReference type="InterPro" id="IPR039421">
    <property type="entry name" value="Type_1_exporter"/>
</dbReference>
<dbReference type="InterPro" id="IPR017871">
    <property type="entry name" value="ABC_transporter-like_CS"/>
</dbReference>
<dbReference type="Gene3D" id="3.40.30.10">
    <property type="entry name" value="Glutaredoxin"/>
    <property type="match status" value="1"/>
</dbReference>
<dbReference type="Gene3D" id="3.40.50.300">
    <property type="entry name" value="P-loop containing nucleotide triphosphate hydrolases"/>
    <property type="match status" value="2"/>
</dbReference>
<evidence type="ECO:0000256" key="3">
    <source>
        <dbReference type="ARBA" id="ARBA00010996"/>
    </source>
</evidence>
<gene>
    <name evidence="13" type="primary">LOC106821218</name>
</gene>
<organism evidence="12 13">
    <name type="scientific">Priapulus caudatus</name>
    <name type="common">Priapulid worm</name>
    <dbReference type="NCBI Taxonomy" id="37621"/>
    <lineage>
        <taxon>Eukaryota</taxon>
        <taxon>Metazoa</taxon>
        <taxon>Ecdysozoa</taxon>
        <taxon>Scalidophora</taxon>
        <taxon>Priapulida</taxon>
        <taxon>Priapulimorpha</taxon>
        <taxon>Priapulimorphida</taxon>
        <taxon>Priapulidae</taxon>
        <taxon>Priapulus</taxon>
    </lineage>
</organism>
<keyword evidence="8 9" id="KW-0472">Membrane</keyword>
<feature type="transmembrane region" description="Helical" evidence="9">
    <location>
        <begin position="67"/>
        <end position="88"/>
    </location>
</feature>
<dbReference type="Gene3D" id="1.20.1560.10">
    <property type="entry name" value="ABC transporter type 1, transmembrane domain"/>
    <property type="match status" value="1"/>
</dbReference>